<name>A0A5J5AA90_9ASTE</name>
<dbReference type="EMBL" id="CM018046">
    <property type="protein sequence ID" value="KAA8526948.1"/>
    <property type="molecule type" value="Genomic_DNA"/>
</dbReference>
<dbReference type="Proteomes" id="UP000325577">
    <property type="component" value="Linkage Group LG3"/>
</dbReference>
<dbReference type="OrthoDB" id="1928904at2759"/>
<dbReference type="PANTHER" id="PTHR31052:SF2">
    <property type="entry name" value="COBRA-LIKE PROTEIN 10"/>
    <property type="match status" value="1"/>
</dbReference>
<evidence type="ECO:0000313" key="3">
    <source>
        <dbReference type="Proteomes" id="UP000325577"/>
    </source>
</evidence>
<dbReference type="Pfam" id="PF25079">
    <property type="entry name" value="COB_C"/>
    <property type="match status" value="1"/>
</dbReference>
<organism evidence="2 3">
    <name type="scientific">Nyssa sinensis</name>
    <dbReference type="NCBI Taxonomy" id="561372"/>
    <lineage>
        <taxon>Eukaryota</taxon>
        <taxon>Viridiplantae</taxon>
        <taxon>Streptophyta</taxon>
        <taxon>Embryophyta</taxon>
        <taxon>Tracheophyta</taxon>
        <taxon>Spermatophyta</taxon>
        <taxon>Magnoliopsida</taxon>
        <taxon>eudicotyledons</taxon>
        <taxon>Gunneridae</taxon>
        <taxon>Pentapetalae</taxon>
        <taxon>asterids</taxon>
        <taxon>Cornales</taxon>
        <taxon>Nyssaceae</taxon>
        <taxon>Nyssa</taxon>
    </lineage>
</organism>
<sequence length="270" mass="29633">MKNASAQSWAFKSTAAVLNAGSNELKSWKIYIGFQHGEILVSAGGAIVVDGDGFPTRVGNESYLVGYPQTGSKTAIDTAGDFTQIQANIEMTGTQFGVKPSGTPMPKTIKLVNEGYKCPAPKRHKTEMHVCYAKDPKFKSKKTRTKFLPRHTCACGCDNTARCNPNARAMVLPPEALLVPFDNRTAKAKAWASIKHLKIPSPLPCPDNRGVSINWHIDSDYKSGWTARIPLLNWDEFSFEDLFTAIQMKKTYSGYENVYSFNGSKAAAAQ</sequence>
<evidence type="ECO:0000259" key="1">
    <source>
        <dbReference type="Pfam" id="PF25079"/>
    </source>
</evidence>
<protein>
    <recommendedName>
        <fullName evidence="1">COBRA C-terminal domain-containing protein</fullName>
    </recommendedName>
</protein>
<keyword evidence="3" id="KW-1185">Reference proteome</keyword>
<feature type="domain" description="COBRA C-terminal" evidence="1">
    <location>
        <begin position="148"/>
        <end position="266"/>
    </location>
</feature>
<gene>
    <name evidence="2" type="ORF">F0562_008823</name>
</gene>
<reference evidence="2 3" key="1">
    <citation type="submission" date="2019-09" db="EMBL/GenBank/DDBJ databases">
        <title>A chromosome-level genome assembly of the Chinese tupelo Nyssa sinensis.</title>
        <authorList>
            <person name="Yang X."/>
            <person name="Kang M."/>
            <person name="Yang Y."/>
            <person name="Xiong H."/>
            <person name="Wang M."/>
            <person name="Zhang Z."/>
            <person name="Wang Z."/>
            <person name="Wu H."/>
            <person name="Ma T."/>
            <person name="Liu J."/>
            <person name="Xi Z."/>
        </authorList>
    </citation>
    <scope>NUCLEOTIDE SEQUENCE [LARGE SCALE GENOMIC DNA]</scope>
    <source>
        <strain evidence="2">J267</strain>
        <tissue evidence="2">Leaf</tissue>
    </source>
</reference>
<accession>A0A5J5AA90</accession>
<dbReference type="InterPro" id="IPR056900">
    <property type="entry name" value="COB_C"/>
</dbReference>
<evidence type="ECO:0000313" key="2">
    <source>
        <dbReference type="EMBL" id="KAA8526948.1"/>
    </source>
</evidence>
<dbReference type="PANTHER" id="PTHR31052">
    <property type="entry name" value="COBRA-LIKE PROTEIN 7"/>
    <property type="match status" value="1"/>
</dbReference>
<proteinExistence type="predicted"/>
<dbReference type="AlphaFoldDB" id="A0A5J5AA90"/>